<reference evidence="1" key="1">
    <citation type="submission" date="2016-01" db="EMBL/GenBank/DDBJ databases">
        <authorList>
            <person name="Peeters C."/>
        </authorList>
    </citation>
    <scope>NUCLEOTIDE SEQUENCE [LARGE SCALE GENOMIC DNA]</scope>
    <source>
        <strain evidence="1">LMG 29325</strain>
    </source>
</reference>
<evidence type="ECO:0000313" key="2">
    <source>
        <dbReference type="Proteomes" id="UP000054596"/>
    </source>
</evidence>
<keyword evidence="2" id="KW-1185">Reference proteome</keyword>
<dbReference type="RefSeq" id="WP_200818027.1">
    <property type="nucleotide sequence ID" value="NZ_FCOJ02000003.1"/>
</dbReference>
<accession>A0A157ZG68</accession>
<gene>
    <name evidence="1" type="ORF">AWB82_00653</name>
</gene>
<sequence>MTKIRGACIALGAVLVITGFTFYHSPDFDAAQAAMDRETVDCLTRGLTRDEKVHIARLTAAHDREGLRPIYSDVLARCVVRSDQWERRPQLVTSARQALSQDSEFRQMLHASTMELATRP</sequence>
<comment type="caution">
    <text evidence="1">The sequence shown here is derived from an EMBL/GenBank/DDBJ whole genome shotgun (WGS) entry which is preliminary data.</text>
</comment>
<dbReference type="Proteomes" id="UP000054596">
    <property type="component" value="Unassembled WGS sequence"/>
</dbReference>
<name>A0A157ZG68_9BURK</name>
<dbReference type="EMBL" id="FCOJ02000003">
    <property type="protein sequence ID" value="SAK44476.1"/>
    <property type="molecule type" value="Genomic_DNA"/>
</dbReference>
<protein>
    <submittedName>
        <fullName evidence="1">Uncharacterized protein</fullName>
    </submittedName>
</protein>
<proteinExistence type="predicted"/>
<organism evidence="1 2">
    <name type="scientific">Caballeronia glebae</name>
    <dbReference type="NCBI Taxonomy" id="1777143"/>
    <lineage>
        <taxon>Bacteria</taxon>
        <taxon>Pseudomonadati</taxon>
        <taxon>Pseudomonadota</taxon>
        <taxon>Betaproteobacteria</taxon>
        <taxon>Burkholderiales</taxon>
        <taxon>Burkholderiaceae</taxon>
        <taxon>Caballeronia</taxon>
    </lineage>
</organism>
<dbReference type="AlphaFoldDB" id="A0A157ZG68"/>
<evidence type="ECO:0000313" key="1">
    <source>
        <dbReference type="EMBL" id="SAK44476.1"/>
    </source>
</evidence>